<dbReference type="SUPFAM" id="SSF47616">
    <property type="entry name" value="GST C-terminal domain-like"/>
    <property type="match status" value="1"/>
</dbReference>
<proteinExistence type="predicted"/>
<dbReference type="Proteomes" id="UP000215033">
    <property type="component" value="Chromosome 1"/>
</dbReference>
<dbReference type="PANTHER" id="PTHR43968">
    <property type="match status" value="1"/>
</dbReference>
<feature type="domain" description="GST N-terminal" evidence="1">
    <location>
        <begin position="1"/>
        <end position="78"/>
    </location>
</feature>
<dbReference type="InterPro" id="IPR011767">
    <property type="entry name" value="GLR_AS"/>
</dbReference>
<gene>
    <name evidence="2" type="primary">grxB</name>
    <name evidence="2" type="ORF">SAMEA4504057_02141</name>
</gene>
<evidence type="ECO:0000313" key="2">
    <source>
        <dbReference type="EMBL" id="SNU80606.1"/>
    </source>
</evidence>
<dbReference type="Pfam" id="PF13417">
    <property type="entry name" value="GST_N_3"/>
    <property type="match status" value="1"/>
</dbReference>
<dbReference type="PROSITE" id="PS50404">
    <property type="entry name" value="GST_NTER"/>
    <property type="match status" value="1"/>
</dbReference>
<dbReference type="InterPro" id="IPR040079">
    <property type="entry name" value="Glutathione_S-Trfase"/>
</dbReference>
<dbReference type="CDD" id="cd03037">
    <property type="entry name" value="GST_N_GRX2"/>
    <property type="match status" value="1"/>
</dbReference>
<evidence type="ECO:0000259" key="1">
    <source>
        <dbReference type="PROSITE" id="PS50404"/>
    </source>
</evidence>
<dbReference type="Pfam" id="PF04399">
    <property type="entry name" value="Glutaredoxin2_C"/>
    <property type="match status" value="1"/>
</dbReference>
<dbReference type="KEGG" id="nzo:SAMEA4504057_2141"/>
<dbReference type="NCBIfam" id="TIGR02182">
    <property type="entry name" value="GRXB"/>
    <property type="match status" value="1"/>
</dbReference>
<dbReference type="EMBL" id="LT906434">
    <property type="protein sequence ID" value="SNU80606.1"/>
    <property type="molecule type" value="Genomic_DNA"/>
</dbReference>
<dbReference type="PROSITE" id="PS00195">
    <property type="entry name" value="GLUTAREDOXIN_1"/>
    <property type="match status" value="1"/>
</dbReference>
<dbReference type="InterPro" id="IPR036282">
    <property type="entry name" value="Glutathione-S-Trfase_C_sf"/>
</dbReference>
<dbReference type="Gene3D" id="1.20.1050.10">
    <property type="match status" value="1"/>
</dbReference>
<dbReference type="AlphaFoldDB" id="A0AB38DTU5"/>
<protein>
    <submittedName>
        <fullName evidence="2">Glutaredoxin</fullName>
    </submittedName>
</protein>
<dbReference type="SUPFAM" id="SSF52833">
    <property type="entry name" value="Thioredoxin-like"/>
    <property type="match status" value="1"/>
</dbReference>
<dbReference type="NCBIfam" id="NF007702">
    <property type="entry name" value="PRK10387.1"/>
    <property type="match status" value="1"/>
</dbReference>
<dbReference type="InterPro" id="IPR036249">
    <property type="entry name" value="Thioredoxin-like_sf"/>
</dbReference>
<dbReference type="SFLD" id="SFLDS00019">
    <property type="entry name" value="Glutathione_Transferase_(cytos"/>
    <property type="match status" value="1"/>
</dbReference>
<dbReference type="InterPro" id="IPR007494">
    <property type="entry name" value="Glutaredoxin2_C"/>
</dbReference>
<accession>A0AB38DTU5</accession>
<sequence length="216" mass="24863">MMKLYIYDHCPYCVRARMILGLRKIDVEQVILQNDDEATPISMIGAKQVPILQKEDGSYMGESLNIVRYLDELSGQGRLKEEIRPEIQIWLDKVNTYSSKLIQPRDVLIDLPEFSTQSAINYFVHKKEKNIGSFKTNLEKTDEYLQVLHADLDELANLIKSDNALNGELGMEDIHVFPILRNLTIVKNIAFPEKVEAYINNMSQLTNIDLYTNRAV</sequence>
<dbReference type="SFLD" id="SFLDG01204">
    <property type="entry name" value="Grx2-like.1"/>
    <property type="match status" value="1"/>
</dbReference>
<dbReference type="InterPro" id="IPR050983">
    <property type="entry name" value="GST_Omega/HSP26"/>
</dbReference>
<dbReference type="SFLD" id="SFLDG01183">
    <property type="entry name" value="Grx2-like"/>
    <property type="match status" value="1"/>
</dbReference>
<dbReference type="InterPro" id="IPR011901">
    <property type="entry name" value="Grx2"/>
</dbReference>
<dbReference type="PROSITE" id="PS51354">
    <property type="entry name" value="GLUTAREDOXIN_2"/>
    <property type="match status" value="1"/>
</dbReference>
<name>A0AB38DTU5_9NEIS</name>
<dbReference type="InterPro" id="IPR004045">
    <property type="entry name" value="Glutathione_S-Trfase_N"/>
</dbReference>
<dbReference type="GO" id="GO:0005829">
    <property type="term" value="C:cytosol"/>
    <property type="evidence" value="ECO:0007669"/>
    <property type="project" value="InterPro"/>
</dbReference>
<reference evidence="2 3" key="1">
    <citation type="submission" date="2017-06" db="EMBL/GenBank/DDBJ databases">
        <authorList>
            <consortium name="Pathogen Informatics"/>
        </authorList>
    </citation>
    <scope>NUCLEOTIDE SEQUENCE [LARGE SCALE GENOMIC DNA]</scope>
    <source>
        <strain evidence="2 3">NCTC12230</strain>
    </source>
</reference>
<evidence type="ECO:0000313" key="3">
    <source>
        <dbReference type="Proteomes" id="UP000215033"/>
    </source>
</evidence>
<dbReference type="CDD" id="cd03199">
    <property type="entry name" value="GST_C_GRX2"/>
    <property type="match status" value="1"/>
</dbReference>
<dbReference type="Gene3D" id="3.40.30.10">
    <property type="entry name" value="Glutaredoxin"/>
    <property type="match status" value="1"/>
</dbReference>
<dbReference type="PANTHER" id="PTHR43968:SF6">
    <property type="entry name" value="GLUTATHIONE S-TRANSFERASE OMEGA"/>
    <property type="match status" value="1"/>
</dbReference>
<organism evidence="2 3">
    <name type="scientific">Neisseria zoodegmatis</name>
    <dbReference type="NCBI Taxonomy" id="326523"/>
    <lineage>
        <taxon>Bacteria</taxon>
        <taxon>Pseudomonadati</taxon>
        <taxon>Pseudomonadota</taxon>
        <taxon>Betaproteobacteria</taxon>
        <taxon>Neisseriales</taxon>
        <taxon>Neisseriaceae</taxon>
        <taxon>Neisseria</taxon>
    </lineage>
</organism>